<dbReference type="AlphaFoldDB" id="A0A1H7TIZ8"/>
<dbReference type="GO" id="GO:0046872">
    <property type="term" value="F:metal ion binding"/>
    <property type="evidence" value="ECO:0007669"/>
    <property type="project" value="UniProtKB-KW"/>
</dbReference>
<dbReference type="PROSITE" id="PS50249">
    <property type="entry name" value="MPN"/>
    <property type="match status" value="1"/>
</dbReference>
<organism evidence="8 9">
    <name type="scientific">Parapedobacter koreensis</name>
    <dbReference type="NCBI Taxonomy" id="332977"/>
    <lineage>
        <taxon>Bacteria</taxon>
        <taxon>Pseudomonadati</taxon>
        <taxon>Bacteroidota</taxon>
        <taxon>Sphingobacteriia</taxon>
        <taxon>Sphingobacteriales</taxon>
        <taxon>Sphingobacteriaceae</taxon>
        <taxon>Parapedobacter</taxon>
    </lineage>
</organism>
<dbReference type="PANTHER" id="PTHR30471">
    <property type="entry name" value="DNA REPAIR PROTEIN RADC"/>
    <property type="match status" value="1"/>
</dbReference>
<reference evidence="9" key="1">
    <citation type="submission" date="2016-10" db="EMBL/GenBank/DDBJ databases">
        <authorList>
            <person name="Varghese N."/>
            <person name="Submissions S."/>
        </authorList>
    </citation>
    <scope>NUCLEOTIDE SEQUENCE [LARGE SCALE GENOMIC DNA]</scope>
    <source>
        <strain evidence="9">Jip14</strain>
    </source>
</reference>
<evidence type="ECO:0000259" key="7">
    <source>
        <dbReference type="PROSITE" id="PS50249"/>
    </source>
</evidence>
<dbReference type="PANTHER" id="PTHR30471:SF3">
    <property type="entry name" value="UPF0758 PROTEIN YEES-RELATED"/>
    <property type="match status" value="1"/>
</dbReference>
<dbReference type="GO" id="GO:0006508">
    <property type="term" value="P:proteolysis"/>
    <property type="evidence" value="ECO:0007669"/>
    <property type="project" value="UniProtKB-KW"/>
</dbReference>
<dbReference type="NCBIfam" id="TIGR00608">
    <property type="entry name" value="radc"/>
    <property type="match status" value="1"/>
</dbReference>
<evidence type="ECO:0000256" key="4">
    <source>
        <dbReference type="ARBA" id="ARBA00022833"/>
    </source>
</evidence>
<keyword evidence="4" id="KW-0862">Zinc</keyword>
<accession>A0A1H7TIZ8</accession>
<protein>
    <submittedName>
        <fullName evidence="8">DNA repair protein RadC</fullName>
    </submittedName>
</protein>
<keyword evidence="5" id="KW-0482">Metalloprotease</keyword>
<evidence type="ECO:0000313" key="8">
    <source>
        <dbReference type="EMBL" id="SEL84668.1"/>
    </source>
</evidence>
<dbReference type="InterPro" id="IPR001405">
    <property type="entry name" value="UPF0758"/>
</dbReference>
<dbReference type="RefSeq" id="WP_090608676.1">
    <property type="nucleotide sequence ID" value="NZ_FNZR01000011.1"/>
</dbReference>
<dbReference type="OrthoDB" id="9804482at2"/>
<keyword evidence="2" id="KW-0479">Metal-binding</keyword>
<dbReference type="SUPFAM" id="SSF47781">
    <property type="entry name" value="RuvA domain 2-like"/>
    <property type="match status" value="1"/>
</dbReference>
<dbReference type="STRING" id="332977.SAMN05421740_11192"/>
<dbReference type="EMBL" id="FNZR01000011">
    <property type="protein sequence ID" value="SEL84668.1"/>
    <property type="molecule type" value="Genomic_DNA"/>
</dbReference>
<evidence type="ECO:0000256" key="6">
    <source>
        <dbReference type="RuleBase" id="RU003797"/>
    </source>
</evidence>
<dbReference type="InterPro" id="IPR025657">
    <property type="entry name" value="RadC_JAB"/>
</dbReference>
<proteinExistence type="inferred from homology"/>
<feature type="domain" description="MPN" evidence="7">
    <location>
        <begin position="109"/>
        <end position="231"/>
    </location>
</feature>
<evidence type="ECO:0000256" key="3">
    <source>
        <dbReference type="ARBA" id="ARBA00022801"/>
    </source>
</evidence>
<dbReference type="InterPro" id="IPR010994">
    <property type="entry name" value="RuvA_2-like"/>
</dbReference>
<dbReference type="InterPro" id="IPR020891">
    <property type="entry name" value="UPF0758_CS"/>
</dbReference>
<comment type="similarity">
    <text evidence="6">Belongs to the UPF0758 family.</text>
</comment>
<evidence type="ECO:0000256" key="5">
    <source>
        <dbReference type="ARBA" id="ARBA00023049"/>
    </source>
</evidence>
<name>A0A1H7TIZ8_9SPHI</name>
<dbReference type="Pfam" id="PF04002">
    <property type="entry name" value="RadC"/>
    <property type="match status" value="1"/>
</dbReference>
<dbReference type="Proteomes" id="UP000198916">
    <property type="component" value="Unassembled WGS sequence"/>
</dbReference>
<keyword evidence="1" id="KW-0645">Protease</keyword>
<sequence>MDNLSRITIKEWAEGDRPREKLLEQGRRALADAELLAILIGSGSRTESAVELCRRILHDRGNDLNKLSRLSVSELCRYKGIGEAKAISIVAALELGRRRKTRKEKERPVLNNSRRVHEYMEHIYKDLPYEEFWVLYLGGGCKLIAKQLIGKGGNDFTPVDIKQVLRLALEYQATGIVLTHNHPSGTIKPSTMDMQLTTKLQEAAKYLDYSINDHVIFTNAGYYSFRDSGQL</sequence>
<dbReference type="NCBIfam" id="NF000642">
    <property type="entry name" value="PRK00024.1"/>
    <property type="match status" value="1"/>
</dbReference>
<dbReference type="PROSITE" id="PS01302">
    <property type="entry name" value="UPF0758"/>
    <property type="match status" value="1"/>
</dbReference>
<evidence type="ECO:0000313" key="9">
    <source>
        <dbReference type="Proteomes" id="UP000198916"/>
    </source>
</evidence>
<dbReference type="CDD" id="cd08071">
    <property type="entry name" value="MPN_DUF2466"/>
    <property type="match status" value="1"/>
</dbReference>
<keyword evidence="3" id="KW-0378">Hydrolase</keyword>
<evidence type="ECO:0000256" key="1">
    <source>
        <dbReference type="ARBA" id="ARBA00022670"/>
    </source>
</evidence>
<dbReference type="InterPro" id="IPR046778">
    <property type="entry name" value="UPF0758_N"/>
</dbReference>
<dbReference type="InterPro" id="IPR037518">
    <property type="entry name" value="MPN"/>
</dbReference>
<dbReference type="GO" id="GO:0008237">
    <property type="term" value="F:metallopeptidase activity"/>
    <property type="evidence" value="ECO:0007669"/>
    <property type="project" value="UniProtKB-KW"/>
</dbReference>
<gene>
    <name evidence="8" type="ORF">SAMN05421740_11192</name>
</gene>
<dbReference type="Pfam" id="PF20582">
    <property type="entry name" value="UPF0758_N"/>
    <property type="match status" value="1"/>
</dbReference>
<keyword evidence="9" id="KW-1185">Reference proteome</keyword>
<evidence type="ECO:0000256" key="2">
    <source>
        <dbReference type="ARBA" id="ARBA00022723"/>
    </source>
</evidence>
<dbReference type="Gene3D" id="3.40.140.10">
    <property type="entry name" value="Cytidine Deaminase, domain 2"/>
    <property type="match status" value="1"/>
</dbReference>
<dbReference type="SUPFAM" id="SSF102712">
    <property type="entry name" value="JAB1/MPN domain"/>
    <property type="match status" value="1"/>
</dbReference>